<dbReference type="InterPro" id="IPR019786">
    <property type="entry name" value="Zinc_finger_PHD-type_CS"/>
</dbReference>
<dbReference type="PANTHER" id="PTHR12618">
    <property type="entry name" value="PHD AND RING FINGER DOMAIN-CONTAINING PROTEIN 1"/>
    <property type="match status" value="1"/>
</dbReference>
<dbReference type="SMART" id="SM00249">
    <property type="entry name" value="PHD"/>
    <property type="match status" value="1"/>
</dbReference>
<evidence type="ECO:0000313" key="11">
    <source>
        <dbReference type="EMBL" id="KAL2864465.1"/>
    </source>
</evidence>
<evidence type="ECO:0000256" key="7">
    <source>
        <dbReference type="PROSITE-ProRule" id="PRU00175"/>
    </source>
</evidence>
<dbReference type="InterPro" id="IPR011011">
    <property type="entry name" value="Znf_FYVE_PHD"/>
</dbReference>
<dbReference type="Gene3D" id="2.20.25.30">
    <property type="match status" value="1"/>
</dbReference>
<feature type="compositionally biased region" description="Polar residues" evidence="8">
    <location>
        <begin position="280"/>
        <end position="292"/>
    </location>
</feature>
<feature type="domain" description="RING-type" evidence="10">
    <location>
        <begin position="98"/>
        <end position="179"/>
    </location>
</feature>
<evidence type="ECO:0000259" key="10">
    <source>
        <dbReference type="PROSITE" id="PS50089"/>
    </source>
</evidence>
<dbReference type="PROSITE" id="PS50089">
    <property type="entry name" value="ZF_RING_2"/>
    <property type="match status" value="1"/>
</dbReference>
<keyword evidence="5" id="KW-0689">Ribosomal protein</keyword>
<dbReference type="PROSITE" id="PS01359">
    <property type="entry name" value="ZF_PHD_1"/>
    <property type="match status" value="1"/>
</dbReference>
<dbReference type="SMART" id="SM00184">
    <property type="entry name" value="RING"/>
    <property type="match status" value="2"/>
</dbReference>
<dbReference type="Proteomes" id="UP001610432">
    <property type="component" value="Unassembled WGS sequence"/>
</dbReference>
<keyword evidence="4" id="KW-0862">Zinc</keyword>
<dbReference type="CDD" id="cd15545">
    <property type="entry name" value="PHD_BAZ2A_like"/>
    <property type="match status" value="1"/>
</dbReference>
<feature type="compositionally biased region" description="Polar residues" evidence="8">
    <location>
        <begin position="485"/>
        <end position="495"/>
    </location>
</feature>
<evidence type="ECO:0000256" key="8">
    <source>
        <dbReference type="SAM" id="MobiDB-lite"/>
    </source>
</evidence>
<organism evidence="11 12">
    <name type="scientific">Aspergillus lucknowensis</name>
    <dbReference type="NCBI Taxonomy" id="176173"/>
    <lineage>
        <taxon>Eukaryota</taxon>
        <taxon>Fungi</taxon>
        <taxon>Dikarya</taxon>
        <taxon>Ascomycota</taxon>
        <taxon>Pezizomycotina</taxon>
        <taxon>Eurotiomycetes</taxon>
        <taxon>Eurotiomycetidae</taxon>
        <taxon>Eurotiales</taxon>
        <taxon>Aspergillaceae</taxon>
        <taxon>Aspergillus</taxon>
        <taxon>Aspergillus subgen. Nidulantes</taxon>
    </lineage>
</organism>
<evidence type="ECO:0000256" key="5">
    <source>
        <dbReference type="ARBA" id="ARBA00022980"/>
    </source>
</evidence>
<feature type="region of interest" description="Disordered" evidence="8">
    <location>
        <begin position="384"/>
        <end position="608"/>
    </location>
</feature>
<keyword evidence="12" id="KW-1185">Reference proteome</keyword>
<feature type="compositionally biased region" description="Low complexity" evidence="8">
    <location>
        <begin position="527"/>
        <end position="546"/>
    </location>
</feature>
<reference evidence="11 12" key="1">
    <citation type="submission" date="2024-07" db="EMBL/GenBank/DDBJ databases">
        <title>Section-level genome sequencing and comparative genomics of Aspergillus sections Usti and Cavernicolus.</title>
        <authorList>
            <consortium name="Lawrence Berkeley National Laboratory"/>
            <person name="Nybo J.L."/>
            <person name="Vesth T.C."/>
            <person name="Theobald S."/>
            <person name="Frisvad J.C."/>
            <person name="Larsen T.O."/>
            <person name="Kjaerboelling I."/>
            <person name="Rothschild-Mancinelli K."/>
            <person name="Lyhne E.K."/>
            <person name="Kogle M.E."/>
            <person name="Barry K."/>
            <person name="Clum A."/>
            <person name="Na H."/>
            <person name="Ledsgaard L."/>
            <person name="Lin J."/>
            <person name="Lipzen A."/>
            <person name="Kuo A."/>
            <person name="Riley R."/>
            <person name="Mondo S."/>
            <person name="Labutti K."/>
            <person name="Haridas S."/>
            <person name="Pangalinan J."/>
            <person name="Salamov A.A."/>
            <person name="Simmons B.A."/>
            <person name="Magnuson J.K."/>
            <person name="Chen J."/>
            <person name="Drula E."/>
            <person name="Henrissat B."/>
            <person name="Wiebenga A."/>
            <person name="Lubbers R.J."/>
            <person name="Gomes A.C."/>
            <person name="Macurrencykelacurrency M.R."/>
            <person name="Stajich J."/>
            <person name="Grigoriev I.V."/>
            <person name="Mortensen U.H."/>
            <person name="De Vries R.P."/>
            <person name="Baker S.E."/>
            <person name="Andersen M.R."/>
        </authorList>
    </citation>
    <scope>NUCLEOTIDE SEQUENCE [LARGE SCALE GENOMIC DNA]</scope>
    <source>
        <strain evidence="11 12">CBS 449.75</strain>
    </source>
</reference>
<dbReference type="InterPro" id="IPR001965">
    <property type="entry name" value="Znf_PHD"/>
</dbReference>
<feature type="compositionally biased region" description="Polar residues" evidence="8">
    <location>
        <begin position="565"/>
        <end position="580"/>
    </location>
</feature>
<dbReference type="InterPro" id="IPR013083">
    <property type="entry name" value="Znf_RING/FYVE/PHD"/>
</dbReference>
<evidence type="ECO:0000256" key="2">
    <source>
        <dbReference type="ARBA" id="ARBA00022723"/>
    </source>
</evidence>
<dbReference type="InterPro" id="IPR001841">
    <property type="entry name" value="Znf_RING"/>
</dbReference>
<dbReference type="Pfam" id="PF13639">
    <property type="entry name" value="zf-RING_2"/>
    <property type="match status" value="1"/>
</dbReference>
<keyword evidence="6" id="KW-0687">Ribonucleoprotein</keyword>
<feature type="region of interest" description="Disordered" evidence="8">
    <location>
        <begin position="278"/>
        <end position="307"/>
    </location>
</feature>
<feature type="compositionally biased region" description="Polar residues" evidence="8">
    <location>
        <begin position="506"/>
        <end position="526"/>
    </location>
</feature>
<evidence type="ECO:0000256" key="1">
    <source>
        <dbReference type="ARBA" id="ARBA00008672"/>
    </source>
</evidence>
<dbReference type="GeneID" id="98146525"/>
<keyword evidence="3 7" id="KW-0863">Zinc-finger</keyword>
<dbReference type="SUPFAM" id="SSF57829">
    <property type="entry name" value="Zn-binding ribosomal proteins"/>
    <property type="match status" value="1"/>
</dbReference>
<accession>A0ABR4LIW5</accession>
<dbReference type="SUPFAM" id="SSF57850">
    <property type="entry name" value="RING/U-box"/>
    <property type="match status" value="1"/>
</dbReference>
<feature type="compositionally biased region" description="Basic residues" evidence="8">
    <location>
        <begin position="293"/>
        <end position="306"/>
    </location>
</feature>
<feature type="compositionally biased region" description="Low complexity" evidence="8">
    <location>
        <begin position="461"/>
        <end position="482"/>
    </location>
</feature>
<name>A0ABR4LIW5_9EURO</name>
<evidence type="ECO:0000313" key="12">
    <source>
        <dbReference type="Proteomes" id="UP001610432"/>
    </source>
</evidence>
<dbReference type="EMBL" id="JBFXLQ010000040">
    <property type="protein sequence ID" value="KAL2864465.1"/>
    <property type="molecule type" value="Genomic_DNA"/>
</dbReference>
<keyword evidence="2" id="KW-0479">Metal-binding</keyword>
<dbReference type="RefSeq" id="XP_070883444.1">
    <property type="nucleotide sequence ID" value="XM_071031453.1"/>
</dbReference>
<dbReference type="Pfam" id="PF00628">
    <property type="entry name" value="PHD"/>
    <property type="match status" value="1"/>
</dbReference>
<dbReference type="SUPFAM" id="SSF57903">
    <property type="entry name" value="FYVE/PHD zinc finger"/>
    <property type="match status" value="1"/>
</dbReference>
<dbReference type="PROSITE" id="PS50016">
    <property type="entry name" value="ZF_PHD_2"/>
    <property type="match status" value="1"/>
</dbReference>
<sequence>MTKRTKKVGITGKYGTRYGASLRKQVKKMEVSQHARYICTFCGKNTVKRQAVGIWECKACKKTVAGGAYTVSNRSSCLLSALLHIALLRPHPFMSDTCIVCLGDLGESASDPLAVSASPAPRPNLEPNGKASSTPNKPEGYDDNEDISLIAQLLPCGHILHNNCLKPWVERANSCPICRRSFNVVELSDRVGGPVLSSYAVEDRVQVADVDPSMVIEYIDEDPSEYQPCPVCGDSENEELLLLCDGCDVPTHTYCVGLDEVPAGPWYCSRCETQRPIRLSSDTGGRPSGTQNRRSHRTRAQQRRVQSRNQLNSLHWARVWQSVWDHLNLDLDFPFDDDRAVELAMQQQRREQANQREFRAWQRRFEIAERQGGSNRFRDTAALLDIEAPRPSRPRVPRAPTPEPESLEEMRAWNAFERAREIENDPSAARKRKEPTLSPSPEPTEPQRKLKRPRTRRAQDLAALALQNGESSRTASAQATARINADNTTEPSFLSSLLKEVEDASTPPSVNSVGPSAQMSAALSEQNTPVPSSPSLSPVTSNQSSPRLSSATPPPHIRSRPISPMQLTPPNEPSSPTFSPDVSPAGPQTESRKVTPSHPPLRPHRIPRAVYTARAARSNESSPTRAGLSLTVKSDIQKLVGKALKPYYRSKVVSKDEYTDINRNISRKLYDRALGLESLESNTKARLEATAKEEVQKAIDTLKHSTGKLNGSSDDSS</sequence>
<dbReference type="InterPro" id="IPR019787">
    <property type="entry name" value="Znf_PHD-finger"/>
</dbReference>
<dbReference type="InterPro" id="IPR047157">
    <property type="entry name" value="PHRF1/Atg35"/>
</dbReference>
<dbReference type="InterPro" id="IPR011332">
    <property type="entry name" value="Ribosomal_zn-bd"/>
</dbReference>
<feature type="domain" description="PHD-type" evidence="9">
    <location>
        <begin position="226"/>
        <end position="274"/>
    </location>
</feature>
<dbReference type="InterPro" id="IPR011331">
    <property type="entry name" value="Ribosomal_eL37/eL43"/>
</dbReference>
<evidence type="ECO:0000256" key="4">
    <source>
        <dbReference type="ARBA" id="ARBA00022833"/>
    </source>
</evidence>
<dbReference type="HAMAP" id="MF_00327">
    <property type="entry name" value="Ribosomal_eL43"/>
    <property type="match status" value="1"/>
</dbReference>
<evidence type="ECO:0000256" key="6">
    <source>
        <dbReference type="ARBA" id="ARBA00023274"/>
    </source>
</evidence>
<protein>
    <submittedName>
        <fullName evidence="11">Ribosomal L37ae protein family-domain-containing protein</fullName>
    </submittedName>
</protein>
<dbReference type="InterPro" id="IPR002674">
    <property type="entry name" value="Ribosomal_eL43"/>
</dbReference>
<dbReference type="Pfam" id="PF01780">
    <property type="entry name" value="Ribosomal_L37ae"/>
    <property type="match status" value="1"/>
</dbReference>
<comment type="similarity">
    <text evidence="1">Belongs to the eukaryotic ribosomal protein eL43 family.</text>
</comment>
<proteinExistence type="inferred from homology"/>
<feature type="region of interest" description="Disordered" evidence="8">
    <location>
        <begin position="113"/>
        <end position="142"/>
    </location>
</feature>
<dbReference type="PANTHER" id="PTHR12618:SF20">
    <property type="entry name" value="PHD AND RING FINGER DOMAIN-CONTAINING PROTEIN 1"/>
    <property type="match status" value="1"/>
</dbReference>
<dbReference type="NCBIfam" id="TIGR00280">
    <property type="entry name" value="eL43_euk_arch"/>
    <property type="match status" value="1"/>
</dbReference>
<gene>
    <name evidence="11" type="ORF">BJX67DRAFT_373841</name>
</gene>
<dbReference type="Gene3D" id="3.30.40.10">
    <property type="entry name" value="Zinc/RING finger domain, C3HC4 (zinc finger)"/>
    <property type="match status" value="2"/>
</dbReference>
<comment type="caution">
    <text evidence="11">The sequence shown here is derived from an EMBL/GenBank/DDBJ whole genome shotgun (WGS) entry which is preliminary data.</text>
</comment>
<evidence type="ECO:0000256" key="3">
    <source>
        <dbReference type="ARBA" id="ARBA00022771"/>
    </source>
</evidence>
<evidence type="ECO:0000259" key="9">
    <source>
        <dbReference type="PROSITE" id="PS50016"/>
    </source>
</evidence>